<name>A0A060RAD5_9BACT</name>
<keyword evidence="2" id="KW-0675">Receptor</keyword>
<dbReference type="AlphaFoldDB" id="A0A060RAD5"/>
<dbReference type="HOGENOM" id="CLU_354760_0_0_10"/>
<evidence type="ECO:0000313" key="2">
    <source>
        <dbReference type="EMBL" id="CDN30758.1"/>
    </source>
</evidence>
<dbReference type="Proteomes" id="UP000027616">
    <property type="component" value="Chromosome I"/>
</dbReference>
<protein>
    <submittedName>
        <fullName evidence="2">Putative TonB-dependent receptor</fullName>
    </submittedName>
</protein>
<dbReference type="Pfam" id="PF14905">
    <property type="entry name" value="OMP_b-brl_3"/>
    <property type="match status" value="1"/>
</dbReference>
<evidence type="ECO:0000313" key="3">
    <source>
        <dbReference type="Proteomes" id="UP000027616"/>
    </source>
</evidence>
<dbReference type="STRING" id="1433126.BN938_0653"/>
<dbReference type="eggNOG" id="COG1629">
    <property type="taxonomic scope" value="Bacteria"/>
</dbReference>
<accession>A0A060RAD5</accession>
<dbReference type="InterPro" id="IPR041700">
    <property type="entry name" value="OMP_b-brl_3"/>
</dbReference>
<dbReference type="EMBL" id="HG934468">
    <property type="protein sequence ID" value="CDN30758.1"/>
    <property type="molecule type" value="Genomic_DNA"/>
</dbReference>
<dbReference type="OrthoDB" id="983143at2"/>
<reference evidence="2 3" key="1">
    <citation type="journal article" date="2015" name="Genome Announc.">
        <title>Complete Genome Sequence of the Novel Leech Symbiont Mucinivorans hirudinis M3T.</title>
        <authorList>
            <person name="Nelson M.C."/>
            <person name="Bomar L."/>
            <person name="Graf J."/>
        </authorList>
    </citation>
    <scope>NUCLEOTIDE SEQUENCE [LARGE SCALE GENOMIC DNA]</scope>
    <source>
        <strain evidence="3">M3</strain>
    </source>
</reference>
<proteinExistence type="predicted"/>
<feature type="domain" description="Outer membrane protein beta-barrel" evidence="1">
    <location>
        <begin position="392"/>
        <end position="763"/>
    </location>
</feature>
<dbReference type="SUPFAM" id="SSF56935">
    <property type="entry name" value="Porins"/>
    <property type="match status" value="1"/>
</dbReference>
<sequence length="785" mass="89296">MIRNLLITILLLAILSTQAQSIRGSIVNPRGESIAGAQLSVTHLRKSLVLWEGQSDSAGRFSLPPMELKDSLGLSVFHYEYELYVQLLPTNHQELQVTMIPSSVAHQISEVTVIGHAKPMYFDKGDLVVDVARVTNFERLSTKQLINRIPGLFVDGEQVMFKNSPVVIYINGSKPTIPASEVLKYIESLPAGAVEELRLIPMPSNRYGGAEAVIDIKIKSLSPDDFYSKTTANGSVVGSLLGGGVEEFLMFRKKNITFNTNLSLYDAKSYSKSVDNNYIEKPDITIFSPTEIKEDRKVINSSSNLTVDMKNNSKMDFNLFIYYDQNKKDRDWSYTENSQPTKQYYGNIEGNDDMYSLAAKYSTDEAKKHAFSVGYSGMYGSLNNSGNYFLQNDKEVYNGYLTTDYSMRGHIHNLTADGTSKFLDGKLQLKYGIYADANFLSDNTYDYDYGTSALKSSNQFTANEFNLRGYVRIDRIISEDQGLSFDIGYYQTIYKYDTDINTSGDEFKNSYGNFVPNFTYWLLSTNYRLILNLITSTDRPHYTYLLPGKRYISNYGYTVGNPNLASVTSYDLKLNQLFWDILAFDMRTRLSQNDINLYMNVDSDGLIESTRNNTSDRLFYEASLVIPFQTSNKKFYGSLYGALFGNYYFNVNPTLGMGFVTKNTFAGVARVNMYYDITKRLSLEGSFRWRSKREGFQSVTSEYYDLSVGASYAFLKNKDLIVNVRARDFIKGLQAYAYDSYVAGNYFENQRTRVPFIELSVSYIFSKGKDVKYRNNQGDFSRMMP</sequence>
<gene>
    <name evidence="2" type="ORF">BN938_0653</name>
</gene>
<organism evidence="2 3">
    <name type="scientific">Mucinivorans hirudinis</name>
    <dbReference type="NCBI Taxonomy" id="1433126"/>
    <lineage>
        <taxon>Bacteria</taxon>
        <taxon>Pseudomonadati</taxon>
        <taxon>Bacteroidota</taxon>
        <taxon>Bacteroidia</taxon>
        <taxon>Bacteroidales</taxon>
        <taxon>Rikenellaceae</taxon>
        <taxon>Mucinivorans</taxon>
    </lineage>
</organism>
<evidence type="ECO:0000259" key="1">
    <source>
        <dbReference type="Pfam" id="PF14905"/>
    </source>
</evidence>
<dbReference type="KEGG" id="rbc:BN938_0653"/>
<keyword evidence="3" id="KW-1185">Reference proteome</keyword>